<gene>
    <name evidence="11" type="ORF">GHT06_016634</name>
</gene>
<dbReference type="InterPro" id="IPR001584">
    <property type="entry name" value="Integrase_cat-core"/>
</dbReference>
<dbReference type="InterPro" id="IPR054465">
    <property type="entry name" value="Integrase_p58-like_C"/>
</dbReference>
<accession>A0AAD5KNV0</accession>
<feature type="region of interest" description="Disordered" evidence="8">
    <location>
        <begin position="618"/>
        <end position="673"/>
    </location>
</feature>
<evidence type="ECO:0000256" key="2">
    <source>
        <dbReference type="ARBA" id="ARBA00022679"/>
    </source>
</evidence>
<dbReference type="PROSITE" id="PS50878">
    <property type="entry name" value="RT_POL"/>
    <property type="match status" value="1"/>
</dbReference>
<evidence type="ECO:0000256" key="4">
    <source>
        <dbReference type="ARBA" id="ARBA00022722"/>
    </source>
</evidence>
<dbReference type="Gene3D" id="3.10.10.10">
    <property type="entry name" value="HIV Type 1 Reverse Transcriptase, subunit A, domain 1"/>
    <property type="match status" value="1"/>
</dbReference>
<dbReference type="CDD" id="cd01647">
    <property type="entry name" value="RT_LTR"/>
    <property type="match status" value="1"/>
</dbReference>
<dbReference type="FunFam" id="3.10.10.10:FF:000007">
    <property type="entry name" value="Retrovirus-related Pol polyprotein from transposon 17.6-like Protein"/>
    <property type="match status" value="1"/>
</dbReference>
<dbReference type="InterPro" id="IPR012337">
    <property type="entry name" value="RNaseH-like_sf"/>
</dbReference>
<evidence type="ECO:0000256" key="3">
    <source>
        <dbReference type="ARBA" id="ARBA00022695"/>
    </source>
</evidence>
<dbReference type="Pfam" id="PF17917">
    <property type="entry name" value="RT_RNaseH"/>
    <property type="match status" value="1"/>
</dbReference>
<dbReference type="SUPFAM" id="SSF56672">
    <property type="entry name" value="DNA/RNA polymerases"/>
    <property type="match status" value="1"/>
</dbReference>
<evidence type="ECO:0000259" key="10">
    <source>
        <dbReference type="PROSITE" id="PS50994"/>
    </source>
</evidence>
<dbReference type="AlphaFoldDB" id="A0AAD5KNV0"/>
<dbReference type="GO" id="GO:0006508">
    <property type="term" value="P:proteolysis"/>
    <property type="evidence" value="ECO:0007669"/>
    <property type="project" value="UniProtKB-KW"/>
</dbReference>
<dbReference type="InterPro" id="IPR041373">
    <property type="entry name" value="RT_RNaseH"/>
</dbReference>
<dbReference type="Gene3D" id="3.30.420.10">
    <property type="entry name" value="Ribonuclease H-like superfamily/Ribonuclease H"/>
    <property type="match status" value="1"/>
</dbReference>
<sequence length="691" mass="79244">MIRDNVIVPSNSAWAAPVVLVKKKDGEWRFCVDYRRLNAVTTKDVYPLPRIEDALSRMEGSRYFSILDMQAGYWQVEVDEQDRAKTAFITADGLFEFKVMPFGLTNAPATFQRMMDVVLAGLKWNSCLVYLDDIVVFAPTVSQHLERLESVLQRIERAGLKLKLSKCSFLEQSLKVLGFIVSGEGISADPEKISAMRDFPVPRNVKEVQSFLGLCSYYRRFVPNFARSFEAMKTILISPPILAHPRYDLPMEIHCDASNYGVGAVLVQKHGDEEHVIAYASRLLSNPEINYSVSEKECLALVWSVRKFRSYIWGLKIRVVTDHHSLCWLLKKRDLSGRLARWSLQLQDLDIEIVHRSGRLHSDADGLSRAPTGCPEEEEEIPLLNVTVVPVLQHGAPVFLISDRGKCLTANFSEELFKALQTNHLVTAAYHPQCNGLVERYNHTFAEMLSMYVNSLHNDWDGFIDFVTFAYNTSRQESTGFSPFFLLYGREAVLPIDVALGNNPEKNLDVGDLSDYARTLTTNLSAIREKVKKRMAIVQSRQKKRYDRRRRQVKFTVGDPVLVYRPIRKKGRTTKFLHRYFGPYRIVRRVSDLNYIVEPLYGKKKNQDCVHVSHLKPFRHSAPSGKQTSENQVKEKTPKVVRWCDQQSRAENQEQHYEKNASSTIGLRDERVGGHVLRSRRRLKSPTRLDL</sequence>
<evidence type="ECO:0000256" key="6">
    <source>
        <dbReference type="ARBA" id="ARBA00022801"/>
    </source>
</evidence>
<evidence type="ECO:0000256" key="5">
    <source>
        <dbReference type="ARBA" id="ARBA00022759"/>
    </source>
</evidence>
<comment type="caution">
    <text evidence="11">The sequence shown here is derived from an EMBL/GenBank/DDBJ whole genome shotgun (WGS) entry which is preliminary data.</text>
</comment>
<keyword evidence="6" id="KW-0378">Hydrolase</keyword>
<keyword evidence="4" id="KW-0540">Nuclease</keyword>
<dbReference type="SUPFAM" id="SSF53098">
    <property type="entry name" value="Ribonuclease H-like"/>
    <property type="match status" value="1"/>
</dbReference>
<dbReference type="GO" id="GO:0004519">
    <property type="term" value="F:endonuclease activity"/>
    <property type="evidence" value="ECO:0007669"/>
    <property type="project" value="UniProtKB-KW"/>
</dbReference>
<reference evidence="11 12" key="1">
    <citation type="submission" date="2022-05" db="EMBL/GenBank/DDBJ databases">
        <title>A multi-omics perspective on studying reproductive biology in Daphnia sinensis.</title>
        <authorList>
            <person name="Jia J."/>
        </authorList>
    </citation>
    <scope>NUCLEOTIDE SEQUENCE [LARGE SCALE GENOMIC DNA]</scope>
    <source>
        <strain evidence="11 12">WSL</strain>
    </source>
</reference>
<dbReference type="GO" id="GO:0008233">
    <property type="term" value="F:peptidase activity"/>
    <property type="evidence" value="ECO:0007669"/>
    <property type="project" value="UniProtKB-KW"/>
</dbReference>
<dbReference type="InterPro" id="IPR043128">
    <property type="entry name" value="Rev_trsase/Diguanyl_cyclase"/>
</dbReference>
<feature type="domain" description="Reverse transcriptase" evidence="9">
    <location>
        <begin position="2"/>
        <end position="181"/>
    </location>
</feature>
<dbReference type="PANTHER" id="PTHR37984:SF5">
    <property type="entry name" value="PROTEIN NYNRIN-LIKE"/>
    <property type="match status" value="1"/>
</dbReference>
<dbReference type="InterPro" id="IPR000477">
    <property type="entry name" value="RT_dom"/>
</dbReference>
<keyword evidence="3" id="KW-0548">Nucleotidyltransferase</keyword>
<dbReference type="GO" id="GO:0015074">
    <property type="term" value="P:DNA integration"/>
    <property type="evidence" value="ECO:0007669"/>
    <property type="project" value="InterPro"/>
</dbReference>
<dbReference type="Gene3D" id="3.30.70.270">
    <property type="match status" value="2"/>
</dbReference>
<dbReference type="Pfam" id="PF22938">
    <property type="entry name" value="Integrase_p58_C"/>
    <property type="match status" value="1"/>
</dbReference>
<dbReference type="PROSITE" id="PS50994">
    <property type="entry name" value="INTEGRASE"/>
    <property type="match status" value="1"/>
</dbReference>
<dbReference type="GO" id="GO:0003676">
    <property type="term" value="F:nucleic acid binding"/>
    <property type="evidence" value="ECO:0007669"/>
    <property type="project" value="InterPro"/>
</dbReference>
<dbReference type="GO" id="GO:0003964">
    <property type="term" value="F:RNA-directed DNA polymerase activity"/>
    <property type="evidence" value="ECO:0007669"/>
    <property type="project" value="UniProtKB-KW"/>
</dbReference>
<evidence type="ECO:0000256" key="8">
    <source>
        <dbReference type="SAM" id="MobiDB-lite"/>
    </source>
</evidence>
<proteinExistence type="predicted"/>
<evidence type="ECO:0000259" key="9">
    <source>
        <dbReference type="PROSITE" id="PS50878"/>
    </source>
</evidence>
<name>A0AAD5KNV0_9CRUS</name>
<keyword evidence="2" id="KW-0808">Transferase</keyword>
<dbReference type="Pfam" id="PF00078">
    <property type="entry name" value="RVT_1"/>
    <property type="match status" value="1"/>
</dbReference>
<feature type="domain" description="Integrase catalytic" evidence="10">
    <location>
        <begin position="333"/>
        <end position="491"/>
    </location>
</feature>
<dbReference type="CDD" id="cd09274">
    <property type="entry name" value="RNase_HI_RT_Ty3"/>
    <property type="match status" value="1"/>
</dbReference>
<keyword evidence="7" id="KW-0695">RNA-directed DNA polymerase</keyword>
<dbReference type="InterPro" id="IPR036397">
    <property type="entry name" value="RNaseH_sf"/>
</dbReference>
<dbReference type="InterPro" id="IPR050951">
    <property type="entry name" value="Retrovirus_Pol_polyprotein"/>
</dbReference>
<organism evidence="11 12">
    <name type="scientific">Daphnia sinensis</name>
    <dbReference type="NCBI Taxonomy" id="1820382"/>
    <lineage>
        <taxon>Eukaryota</taxon>
        <taxon>Metazoa</taxon>
        <taxon>Ecdysozoa</taxon>
        <taxon>Arthropoda</taxon>
        <taxon>Crustacea</taxon>
        <taxon>Branchiopoda</taxon>
        <taxon>Diplostraca</taxon>
        <taxon>Cladocera</taxon>
        <taxon>Anomopoda</taxon>
        <taxon>Daphniidae</taxon>
        <taxon>Daphnia</taxon>
        <taxon>Daphnia similis group</taxon>
    </lineage>
</organism>
<dbReference type="EMBL" id="WJBH02000006">
    <property type="protein sequence ID" value="KAI9556842.1"/>
    <property type="molecule type" value="Genomic_DNA"/>
</dbReference>
<evidence type="ECO:0000313" key="11">
    <source>
        <dbReference type="EMBL" id="KAI9556842.1"/>
    </source>
</evidence>
<keyword evidence="1" id="KW-0645">Protease</keyword>
<dbReference type="InterPro" id="IPR043502">
    <property type="entry name" value="DNA/RNA_pol_sf"/>
</dbReference>
<evidence type="ECO:0000313" key="12">
    <source>
        <dbReference type="Proteomes" id="UP000820818"/>
    </source>
</evidence>
<evidence type="ECO:0000256" key="7">
    <source>
        <dbReference type="ARBA" id="ARBA00022918"/>
    </source>
</evidence>
<keyword evidence="12" id="KW-1185">Reference proteome</keyword>
<keyword evidence="5" id="KW-0255">Endonuclease</keyword>
<dbReference type="Gene3D" id="3.10.20.370">
    <property type="match status" value="1"/>
</dbReference>
<evidence type="ECO:0000256" key="1">
    <source>
        <dbReference type="ARBA" id="ARBA00022670"/>
    </source>
</evidence>
<dbReference type="GO" id="GO:0042575">
    <property type="term" value="C:DNA polymerase complex"/>
    <property type="evidence" value="ECO:0007669"/>
    <property type="project" value="UniProtKB-ARBA"/>
</dbReference>
<dbReference type="PANTHER" id="PTHR37984">
    <property type="entry name" value="PROTEIN CBG26694"/>
    <property type="match status" value="1"/>
</dbReference>
<protein>
    <submittedName>
        <fullName evidence="11">Pol polyprotein</fullName>
    </submittedName>
</protein>
<dbReference type="FunFam" id="3.10.20.370:FF:000001">
    <property type="entry name" value="Retrovirus-related Pol polyprotein from transposon 17.6-like protein"/>
    <property type="match status" value="1"/>
</dbReference>
<dbReference type="Proteomes" id="UP000820818">
    <property type="component" value="Linkage Group LG6"/>
</dbReference>